<comment type="caution">
    <text evidence="8">The sequence shown here is derived from an EMBL/GenBank/DDBJ whole genome shotgun (WGS) entry which is preliminary data.</text>
</comment>
<evidence type="ECO:0000256" key="3">
    <source>
        <dbReference type="ARBA" id="ARBA00023235"/>
    </source>
</evidence>
<evidence type="ECO:0000313" key="9">
    <source>
        <dbReference type="Proteomes" id="UP000449906"/>
    </source>
</evidence>
<dbReference type="GO" id="GO:0005829">
    <property type="term" value="C:cytosol"/>
    <property type="evidence" value="ECO:0007669"/>
    <property type="project" value="TreeGrafter"/>
</dbReference>
<feature type="binding site" evidence="4 6">
    <location>
        <position position="318"/>
    </location>
    <ligand>
        <name>substrate</name>
    </ligand>
</feature>
<dbReference type="NCBIfam" id="TIGR00492">
    <property type="entry name" value="alr"/>
    <property type="match status" value="1"/>
</dbReference>
<dbReference type="PRINTS" id="PR00992">
    <property type="entry name" value="ALARACEMASE"/>
</dbReference>
<reference evidence="8 9" key="1">
    <citation type="submission" date="2019-09" db="EMBL/GenBank/DDBJ databases">
        <title>Pimelobacter sp. isolated from Paulinella.</title>
        <authorList>
            <person name="Jeong S.E."/>
        </authorList>
    </citation>
    <scope>NUCLEOTIDE SEQUENCE [LARGE SCALE GENOMIC DNA]</scope>
    <source>
        <strain evidence="8 9">Pch-N</strain>
    </source>
</reference>
<evidence type="ECO:0000256" key="1">
    <source>
        <dbReference type="ARBA" id="ARBA00001933"/>
    </source>
</evidence>
<dbReference type="InterPro" id="IPR011079">
    <property type="entry name" value="Ala_racemase_C"/>
</dbReference>
<gene>
    <name evidence="8" type="primary">alr</name>
    <name evidence="8" type="ORF">F9L07_14985</name>
</gene>
<evidence type="ECO:0000313" key="8">
    <source>
        <dbReference type="EMBL" id="KAB2813001.1"/>
    </source>
</evidence>
<dbReference type="UniPathway" id="UPA00042">
    <property type="reaction ID" value="UER00497"/>
</dbReference>
<dbReference type="RefSeq" id="WP_151580317.1">
    <property type="nucleotide sequence ID" value="NZ_WBVM01000001.1"/>
</dbReference>
<dbReference type="AlphaFoldDB" id="A0A7J5E420"/>
<dbReference type="PANTHER" id="PTHR30511">
    <property type="entry name" value="ALANINE RACEMASE"/>
    <property type="match status" value="1"/>
</dbReference>
<evidence type="ECO:0000256" key="6">
    <source>
        <dbReference type="PIRSR" id="PIRSR600821-52"/>
    </source>
</evidence>
<dbReference type="InterPro" id="IPR009006">
    <property type="entry name" value="Ala_racemase/Decarboxylase_C"/>
</dbReference>
<keyword evidence="2 4" id="KW-0663">Pyridoxal phosphate</keyword>
<comment type="similarity">
    <text evidence="4">Belongs to the alanine racemase family.</text>
</comment>
<dbReference type="PANTHER" id="PTHR30511:SF0">
    <property type="entry name" value="ALANINE RACEMASE, CATABOLIC-RELATED"/>
    <property type="match status" value="1"/>
</dbReference>
<feature type="active site" description="Proton acceptor; specific for D-alanine" evidence="4">
    <location>
        <position position="48"/>
    </location>
</feature>
<dbReference type="GO" id="GO:0009252">
    <property type="term" value="P:peptidoglycan biosynthetic process"/>
    <property type="evidence" value="ECO:0007669"/>
    <property type="project" value="TreeGrafter"/>
</dbReference>
<dbReference type="SUPFAM" id="SSF51419">
    <property type="entry name" value="PLP-binding barrel"/>
    <property type="match status" value="1"/>
</dbReference>
<dbReference type="HAMAP" id="MF_01201">
    <property type="entry name" value="Ala_racemase"/>
    <property type="match status" value="1"/>
</dbReference>
<dbReference type="SMART" id="SM01005">
    <property type="entry name" value="Ala_racemase_C"/>
    <property type="match status" value="1"/>
</dbReference>
<comment type="catalytic activity">
    <reaction evidence="4">
        <text>L-alanine = D-alanine</text>
        <dbReference type="Rhea" id="RHEA:20249"/>
        <dbReference type="ChEBI" id="CHEBI:57416"/>
        <dbReference type="ChEBI" id="CHEBI:57972"/>
        <dbReference type="EC" id="5.1.1.1"/>
    </reaction>
</comment>
<dbReference type="GO" id="GO:0030170">
    <property type="term" value="F:pyridoxal phosphate binding"/>
    <property type="evidence" value="ECO:0007669"/>
    <property type="project" value="UniProtKB-UniRule"/>
</dbReference>
<dbReference type="InterPro" id="IPR000821">
    <property type="entry name" value="Ala_racemase"/>
</dbReference>
<dbReference type="CDD" id="cd00430">
    <property type="entry name" value="PLPDE_III_AR"/>
    <property type="match status" value="1"/>
</dbReference>
<feature type="modified residue" description="N6-(pyridoxal phosphate)lysine" evidence="4 5">
    <location>
        <position position="48"/>
    </location>
</feature>
<evidence type="ECO:0000256" key="5">
    <source>
        <dbReference type="PIRSR" id="PIRSR600821-50"/>
    </source>
</evidence>
<dbReference type="InterPro" id="IPR029066">
    <property type="entry name" value="PLP-binding_barrel"/>
</dbReference>
<proteinExistence type="inferred from homology"/>
<protein>
    <recommendedName>
        <fullName evidence="4">Alanine racemase</fullName>
        <ecNumber evidence="4">5.1.1.1</ecNumber>
    </recommendedName>
</protein>
<comment type="cofactor">
    <cofactor evidence="1 4 5">
        <name>pyridoxal 5'-phosphate</name>
        <dbReference type="ChEBI" id="CHEBI:597326"/>
    </cofactor>
</comment>
<feature type="domain" description="Alanine racemase C-terminal" evidence="7">
    <location>
        <begin position="249"/>
        <end position="376"/>
    </location>
</feature>
<dbReference type="Proteomes" id="UP000449906">
    <property type="component" value="Unassembled WGS sequence"/>
</dbReference>
<feature type="active site" description="Proton acceptor; specific for L-alanine" evidence="4">
    <location>
        <position position="270"/>
    </location>
</feature>
<dbReference type="GO" id="GO:0030632">
    <property type="term" value="P:D-alanine biosynthetic process"/>
    <property type="evidence" value="ECO:0007669"/>
    <property type="project" value="UniProtKB-UniRule"/>
</dbReference>
<dbReference type="GO" id="GO:0008784">
    <property type="term" value="F:alanine racemase activity"/>
    <property type="evidence" value="ECO:0007669"/>
    <property type="project" value="UniProtKB-UniRule"/>
</dbReference>
<evidence type="ECO:0000256" key="2">
    <source>
        <dbReference type="ARBA" id="ARBA00022898"/>
    </source>
</evidence>
<evidence type="ECO:0000256" key="4">
    <source>
        <dbReference type="HAMAP-Rule" id="MF_01201"/>
    </source>
</evidence>
<dbReference type="EMBL" id="WBVM01000001">
    <property type="protein sequence ID" value="KAB2813001.1"/>
    <property type="molecule type" value="Genomic_DNA"/>
</dbReference>
<dbReference type="Pfam" id="PF00842">
    <property type="entry name" value="Ala_racemase_C"/>
    <property type="match status" value="1"/>
</dbReference>
<keyword evidence="3 4" id="KW-0413">Isomerase</keyword>
<dbReference type="Gene3D" id="2.40.37.10">
    <property type="entry name" value="Lyase, Ornithine Decarboxylase, Chain A, domain 1"/>
    <property type="match status" value="1"/>
</dbReference>
<comment type="function">
    <text evidence="4">Catalyzes the interconversion of L-alanine and D-alanine. May also act on other amino acids.</text>
</comment>
<feature type="binding site" evidence="4 6">
    <location>
        <position position="142"/>
    </location>
    <ligand>
        <name>substrate</name>
    </ligand>
</feature>
<dbReference type="SUPFAM" id="SSF50621">
    <property type="entry name" value="Alanine racemase C-terminal domain-like"/>
    <property type="match status" value="1"/>
</dbReference>
<accession>A0A7J5E420</accession>
<dbReference type="Pfam" id="PF01168">
    <property type="entry name" value="Ala_racemase_N"/>
    <property type="match status" value="1"/>
</dbReference>
<comment type="pathway">
    <text evidence="4">Amino-acid biosynthesis; D-alanine biosynthesis; D-alanine from L-alanine: step 1/1.</text>
</comment>
<dbReference type="Gene3D" id="3.20.20.10">
    <property type="entry name" value="Alanine racemase"/>
    <property type="match status" value="1"/>
</dbReference>
<dbReference type="InterPro" id="IPR001608">
    <property type="entry name" value="Ala_racemase_N"/>
</dbReference>
<evidence type="ECO:0000259" key="7">
    <source>
        <dbReference type="SMART" id="SM01005"/>
    </source>
</evidence>
<organism evidence="8 9">
    <name type="scientific">Nocardioides simplex</name>
    <name type="common">Arthrobacter simplex</name>
    <dbReference type="NCBI Taxonomy" id="2045"/>
    <lineage>
        <taxon>Bacteria</taxon>
        <taxon>Bacillati</taxon>
        <taxon>Actinomycetota</taxon>
        <taxon>Actinomycetes</taxon>
        <taxon>Propionibacteriales</taxon>
        <taxon>Nocardioidaceae</taxon>
        <taxon>Pimelobacter</taxon>
    </lineage>
</organism>
<name>A0A7J5E420_NOCSI</name>
<dbReference type="EC" id="5.1.1.1" evidence="4"/>
<sequence length="385" mass="39522">MSGVAVQPRTSGPAVVAGPQLSVDLTAVARNTALLAARTHGELMAVVKADGFGHGALDIARTALAHGATRLGVTSLAEAWPLREAGLVAPVLSWLNPVDADFAAATAQDVEVAVPSAAHLGAVVAAPGRTRIHLHVDAGMARDGAEPAAWPELCRVARRAELCGAVEVVGVMGHLGCADDPADACNALGRNRFAWAVEVARGAGLRPRQRHLAATAATLTDPRTHHTMSRIGAGLVGIDPSRTTSLAPAMTLTAPLVQVRRVRGGTSVGYGHAHRTGGSTYLGLVPLGYADGLPRVASDRAEVLVRGTRRPVVGRISMDQLVVDLGTCGAEAGEPVTVFGPGTAGEPTVAEWAGWAGTIEHEIVTGLGARVARRTVAVPHLRSLA</sequence>